<name>A0A6N2LYG4_SALVM</name>
<gene>
    <name evidence="2" type="ORF">SVIM_LOCUS293240</name>
</gene>
<protein>
    <submittedName>
        <fullName evidence="2">Uncharacterized protein</fullName>
    </submittedName>
</protein>
<sequence length="73" mass="8027">MVSKGYTTGYRGKDHQKRKRAAGYSGKIDHRLLHHLSDLDVYQRGSKLANAALVEQAIHLGPMSLQKGTGPVI</sequence>
<evidence type="ECO:0000313" key="2">
    <source>
        <dbReference type="EMBL" id="VFU46313.1"/>
    </source>
</evidence>
<proteinExistence type="predicted"/>
<organism evidence="2">
    <name type="scientific">Salix viminalis</name>
    <name type="common">Common osier</name>
    <name type="synonym">Basket willow</name>
    <dbReference type="NCBI Taxonomy" id="40686"/>
    <lineage>
        <taxon>Eukaryota</taxon>
        <taxon>Viridiplantae</taxon>
        <taxon>Streptophyta</taxon>
        <taxon>Embryophyta</taxon>
        <taxon>Tracheophyta</taxon>
        <taxon>Spermatophyta</taxon>
        <taxon>Magnoliopsida</taxon>
        <taxon>eudicotyledons</taxon>
        <taxon>Gunneridae</taxon>
        <taxon>Pentapetalae</taxon>
        <taxon>rosids</taxon>
        <taxon>fabids</taxon>
        <taxon>Malpighiales</taxon>
        <taxon>Salicaceae</taxon>
        <taxon>Saliceae</taxon>
        <taxon>Salix</taxon>
    </lineage>
</organism>
<evidence type="ECO:0000256" key="1">
    <source>
        <dbReference type="SAM" id="MobiDB-lite"/>
    </source>
</evidence>
<dbReference type="AlphaFoldDB" id="A0A6N2LYG4"/>
<dbReference type="EMBL" id="CAADRP010001641">
    <property type="protein sequence ID" value="VFU46313.1"/>
    <property type="molecule type" value="Genomic_DNA"/>
</dbReference>
<feature type="region of interest" description="Disordered" evidence="1">
    <location>
        <begin position="1"/>
        <end position="24"/>
    </location>
</feature>
<reference evidence="2" key="1">
    <citation type="submission" date="2019-03" db="EMBL/GenBank/DDBJ databases">
        <authorList>
            <person name="Mank J."/>
            <person name="Almeida P."/>
        </authorList>
    </citation>
    <scope>NUCLEOTIDE SEQUENCE</scope>
    <source>
        <strain evidence="2">78183</strain>
    </source>
</reference>
<accession>A0A6N2LYG4</accession>